<keyword evidence="2" id="KW-1185">Reference proteome</keyword>
<organism evidence="1 2">
    <name type="scientific">Aspergillus melleus</name>
    <dbReference type="NCBI Taxonomy" id="138277"/>
    <lineage>
        <taxon>Eukaryota</taxon>
        <taxon>Fungi</taxon>
        <taxon>Dikarya</taxon>
        <taxon>Ascomycota</taxon>
        <taxon>Pezizomycotina</taxon>
        <taxon>Eurotiomycetes</taxon>
        <taxon>Eurotiomycetidae</taxon>
        <taxon>Eurotiales</taxon>
        <taxon>Aspergillaceae</taxon>
        <taxon>Aspergillus</taxon>
        <taxon>Aspergillus subgen. Circumdati</taxon>
    </lineage>
</organism>
<evidence type="ECO:0000313" key="2">
    <source>
        <dbReference type="Proteomes" id="UP001177260"/>
    </source>
</evidence>
<accession>A0ACC3BGF5</accession>
<sequence length="102" mass="10464">MISAAASESTSSLSSGPIDNGEIVTRDKNGGYKLDIPVLPPIAGREGEEEMEDVEGGGVSGCPSAGGTDSSGQAEMEATLVEMMCRSRNRQLSSEPAASETK</sequence>
<evidence type="ECO:0000313" key="1">
    <source>
        <dbReference type="EMBL" id="KAK1149934.1"/>
    </source>
</evidence>
<protein>
    <submittedName>
        <fullName evidence="1">Uncharacterized protein</fullName>
    </submittedName>
</protein>
<dbReference type="Proteomes" id="UP001177260">
    <property type="component" value="Unassembled WGS sequence"/>
</dbReference>
<gene>
    <name evidence="1" type="ORF">N8T08_003490</name>
</gene>
<name>A0ACC3BGF5_9EURO</name>
<dbReference type="EMBL" id="JAOPJF010000002">
    <property type="protein sequence ID" value="KAK1149934.1"/>
    <property type="molecule type" value="Genomic_DNA"/>
</dbReference>
<proteinExistence type="predicted"/>
<comment type="caution">
    <text evidence="1">The sequence shown here is derived from an EMBL/GenBank/DDBJ whole genome shotgun (WGS) entry which is preliminary data.</text>
</comment>
<reference evidence="1 2" key="1">
    <citation type="journal article" date="2023" name="ACS Omega">
        <title>Identification of the Neoaspergillic Acid Biosynthesis Gene Cluster by Establishing an In Vitro CRISPR-Ribonucleoprotein Genetic System in Aspergillus melleus.</title>
        <authorList>
            <person name="Yuan B."/>
            <person name="Grau M.F."/>
            <person name="Murata R.M."/>
            <person name="Torok T."/>
            <person name="Venkateswaran K."/>
            <person name="Stajich J.E."/>
            <person name="Wang C.C.C."/>
        </authorList>
    </citation>
    <scope>NUCLEOTIDE SEQUENCE [LARGE SCALE GENOMIC DNA]</scope>
    <source>
        <strain evidence="1 2">IMV 1140</strain>
    </source>
</reference>